<dbReference type="AlphaFoldDB" id="A0A7J8HJ22"/>
<protein>
    <submittedName>
        <fullName evidence="1">Uncharacterized protein</fullName>
    </submittedName>
</protein>
<keyword evidence="2" id="KW-1185">Reference proteome</keyword>
<accession>A0A7J8HJ22</accession>
<dbReference type="EMBL" id="JACASF010000006">
    <property type="protein sequence ID" value="KAF6471672.1"/>
    <property type="molecule type" value="Genomic_DNA"/>
</dbReference>
<dbReference type="InParanoid" id="A0A7J8HJ22"/>
<comment type="caution">
    <text evidence="1">The sequence shown here is derived from an EMBL/GenBank/DDBJ whole genome shotgun (WGS) entry which is preliminary data.</text>
</comment>
<name>A0A7J8HJ22_MOLMO</name>
<organism evidence="1 2">
    <name type="scientific">Molossus molossus</name>
    <name type="common">Pallas' mastiff bat</name>
    <name type="synonym">Vespertilio molossus</name>
    <dbReference type="NCBI Taxonomy" id="27622"/>
    <lineage>
        <taxon>Eukaryota</taxon>
        <taxon>Metazoa</taxon>
        <taxon>Chordata</taxon>
        <taxon>Craniata</taxon>
        <taxon>Vertebrata</taxon>
        <taxon>Euteleostomi</taxon>
        <taxon>Mammalia</taxon>
        <taxon>Eutheria</taxon>
        <taxon>Laurasiatheria</taxon>
        <taxon>Chiroptera</taxon>
        <taxon>Yangochiroptera</taxon>
        <taxon>Molossidae</taxon>
        <taxon>Molossus</taxon>
    </lineage>
</organism>
<proteinExistence type="predicted"/>
<reference evidence="1 2" key="1">
    <citation type="journal article" date="2020" name="Nature">
        <title>Six reference-quality genomes reveal evolution of bat adaptations.</title>
        <authorList>
            <person name="Jebb D."/>
            <person name="Huang Z."/>
            <person name="Pippel M."/>
            <person name="Hughes G.M."/>
            <person name="Lavrichenko K."/>
            <person name="Devanna P."/>
            <person name="Winkler S."/>
            <person name="Jermiin L.S."/>
            <person name="Skirmuntt E.C."/>
            <person name="Katzourakis A."/>
            <person name="Burkitt-Gray L."/>
            <person name="Ray D.A."/>
            <person name="Sullivan K.A.M."/>
            <person name="Roscito J.G."/>
            <person name="Kirilenko B.M."/>
            <person name="Davalos L.M."/>
            <person name="Corthals A.P."/>
            <person name="Power M.L."/>
            <person name="Jones G."/>
            <person name="Ransome R.D."/>
            <person name="Dechmann D.K.N."/>
            <person name="Locatelli A.G."/>
            <person name="Puechmaille S.J."/>
            <person name="Fedrigo O."/>
            <person name="Jarvis E.D."/>
            <person name="Hiller M."/>
            <person name="Vernes S.C."/>
            <person name="Myers E.W."/>
            <person name="Teeling E.C."/>
        </authorList>
    </citation>
    <scope>NUCLEOTIDE SEQUENCE [LARGE SCALE GENOMIC DNA]</scope>
    <source>
        <strain evidence="1">MMolMol1</strain>
        <tissue evidence="1">Muscle</tissue>
    </source>
</reference>
<sequence length="178" mass="19507">MVPDCSGKFCYNLKNWADDCSPNRMEHLGATGSRGNISWSCLCFWILSMLCLAHPAPIQAPVCKWSTPAARIRLAGGVASYKFPASPFTYATVVPVECLQHYLPGSDQAGPPTCVWDNKLYMMGKLGGTIGYQSLKCQAYGPLGRQVYWSTFNMDHSPNFRVHCIQTGHGQNTGPPSV</sequence>
<evidence type="ECO:0000313" key="2">
    <source>
        <dbReference type="Proteomes" id="UP000550707"/>
    </source>
</evidence>
<gene>
    <name evidence="1" type="ORF">HJG59_011044</name>
</gene>
<evidence type="ECO:0000313" key="1">
    <source>
        <dbReference type="EMBL" id="KAF6471672.1"/>
    </source>
</evidence>
<dbReference type="Proteomes" id="UP000550707">
    <property type="component" value="Unassembled WGS sequence"/>
</dbReference>